<dbReference type="AlphaFoldDB" id="A0A0B4X7G4"/>
<dbReference type="Proteomes" id="UP000031368">
    <property type="component" value="Chromosome"/>
</dbReference>
<dbReference type="PANTHER" id="PTHR39324">
    <property type="entry name" value="CALCIUM DODECIN"/>
    <property type="match status" value="1"/>
</dbReference>
<dbReference type="EMBL" id="CP006877">
    <property type="protein sequence ID" value="AJD42437.1"/>
    <property type="molecule type" value="Genomic_DNA"/>
</dbReference>
<dbReference type="InterPro" id="IPR009923">
    <property type="entry name" value="Dodecin"/>
</dbReference>
<reference evidence="1 2" key="1">
    <citation type="submission" date="2013-11" db="EMBL/GenBank/DDBJ databases">
        <title>Complete genome sequence of Rhizobium gallicum bv. gallicum R602.</title>
        <authorList>
            <person name="Bustos P."/>
            <person name="Santamaria R.I."/>
            <person name="Lozano L."/>
            <person name="Acosta J.L."/>
            <person name="Ormeno-Orrillo E."/>
            <person name="Rogel M.A."/>
            <person name="Romero D."/>
            <person name="Cevallos M.A."/>
            <person name="Martinez-Romero E."/>
            <person name="Gonzalez V."/>
        </authorList>
    </citation>
    <scope>NUCLEOTIDE SEQUENCE [LARGE SCALE GENOMIC DNA]</scope>
    <source>
        <strain evidence="1 2">R602</strain>
    </source>
</reference>
<evidence type="ECO:0000313" key="2">
    <source>
        <dbReference type="Proteomes" id="UP000031368"/>
    </source>
</evidence>
<dbReference type="HOGENOM" id="CLU_161196_1_1_5"/>
<dbReference type="Gene3D" id="3.30.1660.10">
    <property type="entry name" value="Flavin-binding protein dodecin"/>
    <property type="match status" value="1"/>
</dbReference>
<gene>
    <name evidence="1" type="ORF">RGR602_CH03120</name>
</gene>
<dbReference type="RefSeq" id="WP_039846933.1">
    <property type="nucleotide sequence ID" value="NZ_CP006877.1"/>
</dbReference>
<sequence>MNDHVYKKVELIGSSTTSVTEAIETAISRASKTMRNLEWFEVDQIRGHIKDGAVAHYQVVMKVGFRIDD</sequence>
<dbReference type="PANTHER" id="PTHR39324:SF1">
    <property type="entry name" value="CALCIUM DODECIN"/>
    <property type="match status" value="1"/>
</dbReference>
<protein>
    <submittedName>
        <fullName evidence="1">Dodecin-like protein</fullName>
    </submittedName>
</protein>
<dbReference type="InterPro" id="IPR025543">
    <property type="entry name" value="Dodecin-like"/>
</dbReference>
<dbReference type="Pfam" id="PF07311">
    <property type="entry name" value="Dodecin"/>
    <property type="match status" value="1"/>
</dbReference>
<dbReference type="SUPFAM" id="SSF89807">
    <property type="entry name" value="Dodecin-like"/>
    <property type="match status" value="1"/>
</dbReference>
<dbReference type="InterPro" id="IPR036694">
    <property type="entry name" value="Dodecin-like_sf"/>
</dbReference>
<dbReference type="NCBIfam" id="NF043052">
    <property type="entry name" value="DodecBact"/>
    <property type="match status" value="1"/>
</dbReference>
<name>A0A0B4X7G4_9HYPH</name>
<dbReference type="InterPro" id="IPR050049">
    <property type="entry name" value="Dodecin_bact"/>
</dbReference>
<dbReference type="KEGG" id="rga:RGR602_CH03120"/>
<organism evidence="1 2">
    <name type="scientific">Rhizobium gallicum bv. gallicum R602sp</name>
    <dbReference type="NCBI Taxonomy" id="1041138"/>
    <lineage>
        <taxon>Bacteria</taxon>
        <taxon>Pseudomonadati</taxon>
        <taxon>Pseudomonadota</taxon>
        <taxon>Alphaproteobacteria</taxon>
        <taxon>Hyphomicrobiales</taxon>
        <taxon>Rhizobiaceae</taxon>
        <taxon>Rhizobium/Agrobacterium group</taxon>
        <taxon>Rhizobium</taxon>
    </lineage>
</organism>
<accession>A0A0B4X7G4</accession>
<evidence type="ECO:0000313" key="1">
    <source>
        <dbReference type="EMBL" id="AJD42437.1"/>
    </source>
</evidence>
<keyword evidence="2" id="KW-1185">Reference proteome</keyword>
<proteinExistence type="predicted"/>